<keyword evidence="2" id="KW-1185">Reference proteome</keyword>
<organism evidence="1 2">
    <name type="scientific">Digitaria exilis</name>
    <dbReference type="NCBI Taxonomy" id="1010633"/>
    <lineage>
        <taxon>Eukaryota</taxon>
        <taxon>Viridiplantae</taxon>
        <taxon>Streptophyta</taxon>
        <taxon>Embryophyta</taxon>
        <taxon>Tracheophyta</taxon>
        <taxon>Spermatophyta</taxon>
        <taxon>Magnoliopsida</taxon>
        <taxon>Liliopsida</taxon>
        <taxon>Poales</taxon>
        <taxon>Poaceae</taxon>
        <taxon>PACMAD clade</taxon>
        <taxon>Panicoideae</taxon>
        <taxon>Panicodae</taxon>
        <taxon>Paniceae</taxon>
        <taxon>Anthephorinae</taxon>
        <taxon>Digitaria</taxon>
    </lineage>
</organism>
<protein>
    <submittedName>
        <fullName evidence="1">Uncharacterized protein</fullName>
    </submittedName>
</protein>
<gene>
    <name evidence="1" type="ORF">HU200_027287</name>
</gene>
<name>A0A835EQQ3_9POAL</name>
<comment type="caution">
    <text evidence="1">The sequence shown here is derived from an EMBL/GenBank/DDBJ whole genome shotgun (WGS) entry which is preliminary data.</text>
</comment>
<evidence type="ECO:0000313" key="2">
    <source>
        <dbReference type="Proteomes" id="UP000636709"/>
    </source>
</evidence>
<evidence type="ECO:0000313" key="1">
    <source>
        <dbReference type="EMBL" id="KAF8714762.1"/>
    </source>
</evidence>
<sequence>MCEPKGKGKQYPGTIGMGGTGKTKCHVSFDTRRQGTELMLSSMFPFPVLLDPLFLPPPCSPSI</sequence>
<dbReference type="EMBL" id="JACEFO010001734">
    <property type="protein sequence ID" value="KAF8714762.1"/>
    <property type="molecule type" value="Genomic_DNA"/>
</dbReference>
<accession>A0A835EQQ3</accession>
<reference evidence="1" key="1">
    <citation type="submission" date="2020-07" db="EMBL/GenBank/DDBJ databases">
        <title>Genome sequence and genetic diversity analysis of an under-domesticated orphan crop, white fonio (Digitaria exilis).</title>
        <authorList>
            <person name="Bennetzen J.L."/>
            <person name="Chen S."/>
            <person name="Ma X."/>
            <person name="Wang X."/>
            <person name="Yssel A.E.J."/>
            <person name="Chaluvadi S.R."/>
            <person name="Johnson M."/>
            <person name="Gangashetty P."/>
            <person name="Hamidou F."/>
            <person name="Sanogo M.D."/>
            <person name="Zwaenepoel A."/>
            <person name="Wallace J."/>
            <person name="Van De Peer Y."/>
            <person name="Van Deynze A."/>
        </authorList>
    </citation>
    <scope>NUCLEOTIDE SEQUENCE</scope>
    <source>
        <tissue evidence="1">Leaves</tissue>
    </source>
</reference>
<proteinExistence type="predicted"/>
<dbReference type="Proteomes" id="UP000636709">
    <property type="component" value="Unassembled WGS sequence"/>
</dbReference>
<dbReference type="AlphaFoldDB" id="A0A835EQQ3"/>